<protein>
    <submittedName>
        <fullName evidence="2">Putative autotransporter adhesin-like protein</fullName>
    </submittedName>
</protein>
<dbReference type="InterPro" id="IPR021255">
    <property type="entry name" value="DUF2807"/>
</dbReference>
<proteinExistence type="predicted"/>
<dbReference type="OrthoDB" id="1466971at2"/>
<dbReference type="PROSITE" id="PS51257">
    <property type="entry name" value="PROKAR_LIPOPROTEIN"/>
    <property type="match status" value="1"/>
</dbReference>
<organism evidence="2 3">
    <name type="scientific">Gelidibacter sediminis</name>
    <dbReference type="NCBI Taxonomy" id="1608710"/>
    <lineage>
        <taxon>Bacteria</taxon>
        <taxon>Pseudomonadati</taxon>
        <taxon>Bacteroidota</taxon>
        <taxon>Flavobacteriia</taxon>
        <taxon>Flavobacteriales</taxon>
        <taxon>Flavobacteriaceae</taxon>
        <taxon>Gelidibacter</taxon>
    </lineage>
</organism>
<accession>A0A4R7Q887</accession>
<dbReference type="Pfam" id="PF10988">
    <property type="entry name" value="DUF2807"/>
    <property type="match status" value="1"/>
</dbReference>
<feature type="domain" description="Putative auto-transporter adhesin head GIN" evidence="1">
    <location>
        <begin position="40"/>
        <end position="233"/>
    </location>
</feature>
<evidence type="ECO:0000313" key="2">
    <source>
        <dbReference type="EMBL" id="TDU43883.1"/>
    </source>
</evidence>
<evidence type="ECO:0000259" key="1">
    <source>
        <dbReference type="Pfam" id="PF10988"/>
    </source>
</evidence>
<dbReference type="RefSeq" id="WP_133757312.1">
    <property type="nucleotide sequence ID" value="NZ_SOBW01000007.1"/>
</dbReference>
<name>A0A4R7Q887_9FLAO</name>
<keyword evidence="3" id="KW-1185">Reference proteome</keyword>
<dbReference type="Gene3D" id="2.160.20.120">
    <property type="match status" value="1"/>
</dbReference>
<reference evidence="2 3" key="1">
    <citation type="submission" date="2019-03" db="EMBL/GenBank/DDBJ databases">
        <title>Genomic Encyclopedia of Archaeal and Bacterial Type Strains, Phase II (KMG-II): from individual species to whole genera.</title>
        <authorList>
            <person name="Goeker M."/>
        </authorList>
    </citation>
    <scope>NUCLEOTIDE SEQUENCE [LARGE SCALE GENOMIC DNA]</scope>
    <source>
        <strain evidence="2 3">DSM 28135</strain>
    </source>
</reference>
<sequence length="249" mass="27753">MKKLLYICITTLLLSCSGNNIPDCFLASGAIIQKEVVVSEFTEIVVYDRVQLIVKEAPEQKVTLETGENLLDGIAIKVVGNQLILKNNNSCNIARNYGLTKVYVSSPNITFIRSSTGLPVVSDGVLSYPEFKIFSDDTDEKGKYNTAGDFRMELKCKNLWVRNNNISNMYLSGTAENMLLESRSGDSRFEGRFLIVQDIEVFHRSSNDMILNPQKSITGEIRSTGNIILVNEPPVVDVKAVYKGQLKIE</sequence>
<dbReference type="AlphaFoldDB" id="A0A4R7Q887"/>
<evidence type="ECO:0000313" key="3">
    <source>
        <dbReference type="Proteomes" id="UP000294689"/>
    </source>
</evidence>
<gene>
    <name evidence="2" type="ORF">BXY82_1304</name>
</gene>
<dbReference type="Proteomes" id="UP000294689">
    <property type="component" value="Unassembled WGS sequence"/>
</dbReference>
<comment type="caution">
    <text evidence="2">The sequence shown here is derived from an EMBL/GenBank/DDBJ whole genome shotgun (WGS) entry which is preliminary data.</text>
</comment>
<dbReference type="EMBL" id="SOBW01000007">
    <property type="protein sequence ID" value="TDU43883.1"/>
    <property type="molecule type" value="Genomic_DNA"/>
</dbReference>